<dbReference type="AlphaFoldDB" id="A3XLB2"/>
<dbReference type="Gene3D" id="1.20.144.10">
    <property type="entry name" value="Phosphatidic acid phosphatase type 2/haloperoxidase"/>
    <property type="match status" value="1"/>
</dbReference>
<feature type="domain" description="Phosphatidic acid phosphatase type 2/haloperoxidase" evidence="2">
    <location>
        <begin position="59"/>
        <end position="175"/>
    </location>
</feature>
<dbReference type="RefSeq" id="WP_009780836.1">
    <property type="nucleotide sequence ID" value="NZ_CH672395.1"/>
</dbReference>
<dbReference type="EMBL" id="AANC01000004">
    <property type="protein sequence ID" value="EAQ49657.1"/>
    <property type="molecule type" value="Genomic_DNA"/>
</dbReference>
<name>A3XLB2_LEEBM</name>
<keyword evidence="1" id="KW-0812">Transmembrane</keyword>
<evidence type="ECO:0000313" key="3">
    <source>
        <dbReference type="EMBL" id="EAQ49657.1"/>
    </source>
</evidence>
<dbReference type="InterPro" id="IPR000326">
    <property type="entry name" value="PAP2/HPO"/>
</dbReference>
<evidence type="ECO:0000313" key="4">
    <source>
        <dbReference type="Proteomes" id="UP000001601"/>
    </source>
</evidence>
<feature type="transmembrane region" description="Helical" evidence="1">
    <location>
        <begin position="106"/>
        <end position="127"/>
    </location>
</feature>
<dbReference type="HOGENOM" id="CLU_072573_10_0_10"/>
<feature type="transmembrane region" description="Helical" evidence="1">
    <location>
        <begin position="134"/>
        <end position="154"/>
    </location>
</feature>
<gene>
    <name evidence="3" type="ORF">MED217_12399</name>
</gene>
<feature type="transmembrane region" description="Helical" evidence="1">
    <location>
        <begin position="55"/>
        <end position="74"/>
    </location>
</feature>
<comment type="caution">
    <text evidence="3">The sequence shown here is derived from an EMBL/GenBank/DDBJ whole genome shotgun (WGS) entry which is preliminary data.</text>
</comment>
<proteinExistence type="predicted"/>
<reference evidence="3 4" key="1">
    <citation type="journal article" date="2007" name="Nature">
        <title>Light stimulates growth of proteorhodopsin-containing marine Flavobacteria.</title>
        <authorList>
            <person name="Gomez-Consarnau L."/>
            <person name="Gonzalez J.M."/>
            <person name="Coll-Llado M."/>
            <person name="Gourdon P."/>
            <person name="Pascher T."/>
            <person name="Neutze R."/>
            <person name="Pedros-Alio C."/>
            <person name="Pinhassi J."/>
        </authorList>
    </citation>
    <scope>NUCLEOTIDE SEQUENCE [LARGE SCALE GENOMIC DNA]</scope>
    <source>
        <strain evidence="3 4">MED217</strain>
    </source>
</reference>
<feature type="transmembrane region" description="Helical" evidence="1">
    <location>
        <begin position="160"/>
        <end position="177"/>
    </location>
</feature>
<dbReference type="STRING" id="398720.MED217_12399"/>
<dbReference type="CDD" id="cd03395">
    <property type="entry name" value="PAP2_like_4"/>
    <property type="match status" value="1"/>
</dbReference>
<dbReference type="PANTHER" id="PTHR14969">
    <property type="entry name" value="SPHINGOSINE-1-PHOSPHATE PHOSPHOHYDROLASE"/>
    <property type="match status" value="1"/>
</dbReference>
<dbReference type="eggNOG" id="COG0671">
    <property type="taxonomic scope" value="Bacteria"/>
</dbReference>
<dbReference type="InterPro" id="IPR036938">
    <property type="entry name" value="PAP2/HPO_sf"/>
</dbReference>
<keyword evidence="4" id="KW-1185">Reference proteome</keyword>
<feature type="transmembrane region" description="Helical" evidence="1">
    <location>
        <begin position="26"/>
        <end position="48"/>
    </location>
</feature>
<dbReference type="SUPFAM" id="SSF48317">
    <property type="entry name" value="Acid phosphatase/Vanadium-dependent haloperoxidase"/>
    <property type="match status" value="1"/>
</dbReference>
<accession>A3XLB2</accession>
<organism evidence="3 4">
    <name type="scientific">Leeuwenhoekiella blandensis (strain CECT 7118 / CCUG 51940 / KCTC 22103 / MED217)</name>
    <name type="common">Flavobacterium sp. (strain MED217)</name>
    <dbReference type="NCBI Taxonomy" id="398720"/>
    <lineage>
        <taxon>Bacteria</taxon>
        <taxon>Pseudomonadati</taxon>
        <taxon>Bacteroidota</taxon>
        <taxon>Flavobacteriia</taxon>
        <taxon>Flavobacteriales</taxon>
        <taxon>Flavobacteriaceae</taxon>
        <taxon>Leeuwenhoekiella</taxon>
    </lineage>
</organism>
<keyword evidence="1" id="KW-0472">Membrane</keyword>
<evidence type="ECO:0000259" key="2">
    <source>
        <dbReference type="SMART" id="SM00014"/>
    </source>
</evidence>
<keyword evidence="1" id="KW-1133">Transmembrane helix</keyword>
<dbReference type="Proteomes" id="UP000001601">
    <property type="component" value="Unassembled WGS sequence"/>
</dbReference>
<dbReference type="Pfam" id="PF01569">
    <property type="entry name" value="PAP2"/>
    <property type="match status" value="1"/>
</dbReference>
<dbReference type="OrthoDB" id="9789113at2"/>
<protein>
    <submittedName>
        <fullName evidence="3">Putative membrane-associated phospholipid phosphatase</fullName>
    </submittedName>
</protein>
<dbReference type="SMART" id="SM00014">
    <property type="entry name" value="acidPPc"/>
    <property type="match status" value="1"/>
</dbReference>
<sequence length="190" mass="21633">MNTLKELDHEVFLFLNNLGTETWDPFWLFLTNKWSSIPLYAFLLFLIYKKFGLKGTLYSLVAVALLITATDQLANVFKHGFERLRPCRQEGVMEQARFIAVRCGSYGYFSAHAASSMALAVFVGLILKSKYKWIFPVLLVWALLVGYSRIYVGVHYPGDVLTGIIIGALIALLVYALHRFGFAKLFKETY</sequence>
<evidence type="ECO:0000256" key="1">
    <source>
        <dbReference type="SAM" id="Phobius"/>
    </source>
</evidence>
<dbReference type="PANTHER" id="PTHR14969:SF13">
    <property type="entry name" value="AT30094P"/>
    <property type="match status" value="1"/>
</dbReference>